<dbReference type="GO" id="GO:0015940">
    <property type="term" value="P:pantothenate biosynthetic process"/>
    <property type="evidence" value="ECO:0000318"/>
    <property type="project" value="GO_Central"/>
</dbReference>
<comment type="pathway">
    <text evidence="2">Cofactor biosynthesis; (R)-pantothenate biosynthesis; (R)-pantothenate from (R)-pantoate and beta-alanine: step 1/1.</text>
</comment>
<dbReference type="PANTHER" id="PTHR21299:SF1">
    <property type="entry name" value="PANTOATE--BETA-ALANINE LIGASE"/>
    <property type="match status" value="1"/>
</dbReference>
<dbReference type="UniPathway" id="UPA00028">
    <property type="reaction ID" value="UER00005"/>
</dbReference>
<evidence type="ECO:0000256" key="5">
    <source>
        <dbReference type="ARBA" id="ARBA00015647"/>
    </source>
</evidence>
<dbReference type="GO" id="GO:0004592">
    <property type="term" value="F:pantoate-beta-alanine ligase activity"/>
    <property type="evidence" value="ECO:0000318"/>
    <property type="project" value="GO_Central"/>
</dbReference>
<dbReference type="EMBL" id="GL871119">
    <property type="protein sequence ID" value="EGC33938.1"/>
    <property type="molecule type" value="Genomic_DNA"/>
</dbReference>
<evidence type="ECO:0000256" key="10">
    <source>
        <dbReference type="ARBA" id="ARBA00022840"/>
    </source>
</evidence>
<evidence type="ECO:0000313" key="16">
    <source>
        <dbReference type="Proteomes" id="UP000001064"/>
    </source>
</evidence>
<evidence type="ECO:0000256" key="12">
    <source>
        <dbReference type="ARBA" id="ARBA00032806"/>
    </source>
</evidence>
<dbReference type="PANTHER" id="PTHR21299">
    <property type="entry name" value="CYTIDYLATE KINASE/PANTOATE-BETA-ALANINE LIGASE"/>
    <property type="match status" value="1"/>
</dbReference>
<dbReference type="InParanoid" id="F0ZQ30"/>
<dbReference type="InterPro" id="IPR003721">
    <property type="entry name" value="Pantoate_ligase"/>
</dbReference>
<reference evidence="16" key="1">
    <citation type="journal article" date="2011" name="Genome Biol.">
        <title>Comparative genomics of the social amoebae Dictyostelium discoideum and Dictyostelium purpureum.</title>
        <authorList>
            <consortium name="US DOE Joint Genome Institute (JGI-PGF)"/>
            <person name="Sucgang R."/>
            <person name="Kuo A."/>
            <person name="Tian X."/>
            <person name="Salerno W."/>
            <person name="Parikh A."/>
            <person name="Feasley C.L."/>
            <person name="Dalin E."/>
            <person name="Tu H."/>
            <person name="Huang E."/>
            <person name="Barry K."/>
            <person name="Lindquist E."/>
            <person name="Shapiro H."/>
            <person name="Bruce D."/>
            <person name="Schmutz J."/>
            <person name="Salamov A."/>
            <person name="Fey P."/>
            <person name="Gaudet P."/>
            <person name="Anjard C."/>
            <person name="Babu M.M."/>
            <person name="Basu S."/>
            <person name="Bushmanova Y."/>
            <person name="van der Wel H."/>
            <person name="Katoh-Kurasawa M."/>
            <person name="Dinh C."/>
            <person name="Coutinho P.M."/>
            <person name="Saito T."/>
            <person name="Elias M."/>
            <person name="Schaap P."/>
            <person name="Kay R.R."/>
            <person name="Henrissat B."/>
            <person name="Eichinger L."/>
            <person name="Rivero F."/>
            <person name="Putnam N.H."/>
            <person name="West C.M."/>
            <person name="Loomis W.F."/>
            <person name="Chisholm R.L."/>
            <person name="Shaulsky G."/>
            <person name="Strassmann J.E."/>
            <person name="Queller D.C."/>
            <person name="Kuspa A."/>
            <person name="Grigoriev I.V."/>
        </authorList>
    </citation>
    <scope>NUCLEOTIDE SEQUENCE [LARGE SCALE GENOMIC DNA]</scope>
    <source>
        <strain evidence="16">QSDP1</strain>
    </source>
</reference>
<evidence type="ECO:0000256" key="11">
    <source>
        <dbReference type="ARBA" id="ARBA00029902"/>
    </source>
</evidence>
<protein>
    <recommendedName>
        <fullName evidence="5">Pantoate--beta-alanine ligase</fullName>
        <ecNumber evidence="4">6.3.2.1</ecNumber>
    </recommendedName>
    <alternativeName>
        <fullName evidence="12">Pantoate-activating enzyme</fullName>
    </alternativeName>
    <alternativeName>
        <fullName evidence="11">Pantothenate synthetase</fullName>
    </alternativeName>
</protein>
<organism evidence="15 16">
    <name type="scientific">Dictyostelium purpureum</name>
    <name type="common">Slime mold</name>
    <dbReference type="NCBI Taxonomy" id="5786"/>
    <lineage>
        <taxon>Eukaryota</taxon>
        <taxon>Amoebozoa</taxon>
        <taxon>Evosea</taxon>
        <taxon>Eumycetozoa</taxon>
        <taxon>Dictyostelia</taxon>
        <taxon>Dictyosteliales</taxon>
        <taxon>Dictyosteliaceae</taxon>
        <taxon>Dictyostelium</taxon>
    </lineage>
</organism>
<evidence type="ECO:0000256" key="3">
    <source>
        <dbReference type="ARBA" id="ARBA00009256"/>
    </source>
</evidence>
<proteinExistence type="inferred from homology"/>
<evidence type="ECO:0000313" key="15">
    <source>
        <dbReference type="EMBL" id="EGC33938.1"/>
    </source>
</evidence>
<evidence type="ECO:0000256" key="2">
    <source>
        <dbReference type="ARBA" id="ARBA00004990"/>
    </source>
</evidence>
<dbReference type="FunFam" id="3.40.50.620:FF:000114">
    <property type="entry name" value="Pantothenate synthetase"/>
    <property type="match status" value="1"/>
</dbReference>
<dbReference type="NCBIfam" id="TIGR00125">
    <property type="entry name" value="cyt_tran_rel"/>
    <property type="match status" value="1"/>
</dbReference>
<evidence type="ECO:0000256" key="6">
    <source>
        <dbReference type="ARBA" id="ARBA00022490"/>
    </source>
</evidence>
<comment type="subcellular location">
    <subcellularLocation>
        <location evidence="1">Cytoplasm</location>
    </subcellularLocation>
</comment>
<dbReference type="InterPro" id="IPR004821">
    <property type="entry name" value="Cyt_trans-like"/>
</dbReference>
<dbReference type="GO" id="GO:0005737">
    <property type="term" value="C:cytoplasm"/>
    <property type="evidence" value="ECO:0007669"/>
    <property type="project" value="UniProtKB-SubCell"/>
</dbReference>
<comment type="catalytic activity">
    <reaction evidence="13">
        <text>(R)-pantoate + beta-alanine + ATP = (R)-pantothenate + AMP + diphosphate + H(+)</text>
        <dbReference type="Rhea" id="RHEA:10912"/>
        <dbReference type="ChEBI" id="CHEBI:15378"/>
        <dbReference type="ChEBI" id="CHEBI:15980"/>
        <dbReference type="ChEBI" id="CHEBI:29032"/>
        <dbReference type="ChEBI" id="CHEBI:30616"/>
        <dbReference type="ChEBI" id="CHEBI:33019"/>
        <dbReference type="ChEBI" id="CHEBI:57966"/>
        <dbReference type="ChEBI" id="CHEBI:456215"/>
        <dbReference type="EC" id="6.3.2.1"/>
    </reaction>
</comment>
<dbReference type="GeneID" id="10502634"/>
<comment type="function">
    <text evidence="14">Catalyzes the condensation of pantoate with beta-alanine in an ATP-dependent reaction via a pantoyl-adenylate intermediate.</text>
</comment>
<keyword evidence="8" id="KW-0566">Pantothenate biosynthesis</keyword>
<dbReference type="OMA" id="CNHKLEP"/>
<keyword evidence="7" id="KW-0436">Ligase</keyword>
<dbReference type="Gene3D" id="3.30.1300.10">
    <property type="entry name" value="Pantoate-beta-alanine ligase, C-terminal domain"/>
    <property type="match status" value="1"/>
</dbReference>
<evidence type="ECO:0000256" key="8">
    <source>
        <dbReference type="ARBA" id="ARBA00022655"/>
    </source>
</evidence>
<dbReference type="HAMAP" id="MF_00158">
    <property type="entry name" value="PanC"/>
    <property type="match status" value="1"/>
</dbReference>
<gene>
    <name evidence="15" type="ORF">DICPUDRAFT_153918</name>
</gene>
<evidence type="ECO:0000256" key="1">
    <source>
        <dbReference type="ARBA" id="ARBA00004496"/>
    </source>
</evidence>
<evidence type="ECO:0000256" key="13">
    <source>
        <dbReference type="ARBA" id="ARBA00048258"/>
    </source>
</evidence>
<dbReference type="FunCoup" id="F0ZQ30">
    <property type="interactions" value="86"/>
</dbReference>
<evidence type="ECO:0000256" key="14">
    <source>
        <dbReference type="ARBA" id="ARBA00055042"/>
    </source>
</evidence>
<dbReference type="KEGG" id="dpp:DICPUDRAFT_153918"/>
<sequence length="297" mass="33639">MALKTCKDIKSIKEEIHLKKLEIMKLKNKQYFEVTVGFVPTMGYLHQGHISLVEKAKSMNDIVVASIFINPTQFNANEDLSTYPVDLESDSKLLNQAETDLLFLPTPDIVYPKGFSTYVQVESMSDVLESKSRPGHFRGVATVVTKLLLIVNPSNLYIGQKDAMQCICISRLVQDLNIDTNVHICDTIRENTGLAKSSRNSYLSQDEQQQASKIYQILTDFKNRISSFNDRNHFIDEITKLLESNPNVKVEYVSLASHENGLEILDQFPPPPKSNLSIALFFNGLKRKTRLIDVIIL</sequence>
<dbReference type="eggNOG" id="KOG3042">
    <property type="taxonomic scope" value="Eukaryota"/>
</dbReference>
<evidence type="ECO:0000256" key="9">
    <source>
        <dbReference type="ARBA" id="ARBA00022741"/>
    </source>
</evidence>
<keyword evidence="9" id="KW-0547">Nucleotide-binding</keyword>
<dbReference type="EC" id="6.3.2.1" evidence="4"/>
<dbReference type="GO" id="GO:0005524">
    <property type="term" value="F:ATP binding"/>
    <property type="evidence" value="ECO:0007669"/>
    <property type="project" value="UniProtKB-KW"/>
</dbReference>
<dbReference type="Proteomes" id="UP000001064">
    <property type="component" value="Unassembled WGS sequence"/>
</dbReference>
<dbReference type="OrthoDB" id="2020436at2759"/>
<dbReference type="AlphaFoldDB" id="F0ZQ30"/>
<dbReference type="RefSeq" id="XP_003289520.1">
    <property type="nucleotide sequence ID" value="XM_003289472.1"/>
</dbReference>
<accession>F0ZQ30</accession>
<dbReference type="InterPro" id="IPR042176">
    <property type="entry name" value="Pantoate_ligase_C"/>
</dbReference>
<keyword evidence="6" id="KW-0963">Cytoplasm</keyword>
<evidence type="ECO:0000256" key="4">
    <source>
        <dbReference type="ARBA" id="ARBA00012219"/>
    </source>
</evidence>
<evidence type="ECO:0000256" key="7">
    <source>
        <dbReference type="ARBA" id="ARBA00022598"/>
    </source>
</evidence>
<dbReference type="SUPFAM" id="SSF52374">
    <property type="entry name" value="Nucleotidylyl transferase"/>
    <property type="match status" value="1"/>
</dbReference>
<dbReference type="VEuPathDB" id="AmoebaDB:DICPUDRAFT_153918"/>
<keyword evidence="16" id="KW-1185">Reference proteome</keyword>
<keyword evidence="10" id="KW-0067">ATP-binding</keyword>
<dbReference type="Pfam" id="PF02569">
    <property type="entry name" value="Pantoate_ligase"/>
    <property type="match status" value="1"/>
</dbReference>
<dbReference type="InterPro" id="IPR014729">
    <property type="entry name" value="Rossmann-like_a/b/a_fold"/>
</dbReference>
<dbReference type="Gene3D" id="3.40.50.620">
    <property type="entry name" value="HUPs"/>
    <property type="match status" value="1"/>
</dbReference>
<dbReference type="STRING" id="5786.F0ZQ30"/>
<dbReference type="NCBIfam" id="TIGR00018">
    <property type="entry name" value="panC"/>
    <property type="match status" value="1"/>
</dbReference>
<name>F0ZQ30_DICPU</name>
<comment type="similarity">
    <text evidence="3">Belongs to the pantothenate synthetase family.</text>
</comment>